<dbReference type="InterPro" id="IPR018392">
    <property type="entry name" value="LysM"/>
</dbReference>
<gene>
    <name evidence="3" type="ORF">K0B96_02745</name>
</gene>
<evidence type="ECO:0000256" key="1">
    <source>
        <dbReference type="SAM" id="MobiDB-lite"/>
    </source>
</evidence>
<evidence type="ECO:0000313" key="4">
    <source>
        <dbReference type="Proteomes" id="UP000825051"/>
    </source>
</evidence>
<evidence type="ECO:0000313" key="3">
    <source>
        <dbReference type="EMBL" id="QYM79553.1"/>
    </source>
</evidence>
<dbReference type="InterPro" id="IPR036779">
    <property type="entry name" value="LysM_dom_sf"/>
</dbReference>
<dbReference type="Proteomes" id="UP000825051">
    <property type="component" value="Chromosome"/>
</dbReference>
<organism evidence="3 4">
    <name type="scientific">Horticoccus luteus</name>
    <dbReference type="NCBI Taxonomy" id="2862869"/>
    <lineage>
        <taxon>Bacteria</taxon>
        <taxon>Pseudomonadati</taxon>
        <taxon>Verrucomicrobiota</taxon>
        <taxon>Opitutia</taxon>
        <taxon>Opitutales</taxon>
        <taxon>Opitutaceae</taxon>
        <taxon>Horticoccus</taxon>
    </lineage>
</organism>
<keyword evidence="4" id="KW-1185">Reference proteome</keyword>
<dbReference type="EMBL" id="CP080507">
    <property type="protein sequence ID" value="QYM79553.1"/>
    <property type="molecule type" value="Genomic_DNA"/>
</dbReference>
<reference evidence="3" key="1">
    <citation type="submission" date="2021-08" db="EMBL/GenBank/DDBJ databases">
        <title>Genome of a novel bacterium of the phylum Verrucomicrobia, Oleiharenicola sp. KSB-15.</title>
        <authorList>
            <person name="Chung J.-H."/>
            <person name="Ahn J.-H."/>
            <person name="Yoon Y."/>
            <person name="Kim D.-Y."/>
            <person name="An S.-H."/>
            <person name="Park I."/>
            <person name="Yeon J."/>
        </authorList>
    </citation>
    <scope>NUCLEOTIDE SEQUENCE</scope>
    <source>
        <strain evidence="3">KSB-15</strain>
    </source>
</reference>
<dbReference type="PROSITE" id="PS51782">
    <property type="entry name" value="LYSM"/>
    <property type="match status" value="1"/>
</dbReference>
<dbReference type="SUPFAM" id="SSF48452">
    <property type="entry name" value="TPR-like"/>
    <property type="match status" value="1"/>
</dbReference>
<dbReference type="AlphaFoldDB" id="A0A8F9XKC1"/>
<dbReference type="InterPro" id="IPR011990">
    <property type="entry name" value="TPR-like_helical_dom_sf"/>
</dbReference>
<dbReference type="RefSeq" id="WP_220163588.1">
    <property type="nucleotide sequence ID" value="NZ_CP080507.1"/>
</dbReference>
<evidence type="ECO:0000259" key="2">
    <source>
        <dbReference type="PROSITE" id="PS51782"/>
    </source>
</evidence>
<dbReference type="CDD" id="cd00118">
    <property type="entry name" value="LysM"/>
    <property type="match status" value="1"/>
</dbReference>
<feature type="domain" description="LysM" evidence="2">
    <location>
        <begin position="251"/>
        <end position="301"/>
    </location>
</feature>
<accession>A0A8F9XKC1</accession>
<name>A0A8F9XKC1_9BACT</name>
<sequence length="302" mass="33543">MSRSIPFPSFLHLWRPRRWSFVAGVVCLLCFGACERRVAQSTGPETDDPNFRQGQQLARQGRPQEALAEYLKVIARRGDAAPESNLEVGLIYQENIKDPIAAIYYFRRYLELQPNSRQAENVRGLVNNAKREFARTLPAAPLESQTQRIDLVEQIERLQRENDDLKAELTSLRSGGTAPVTRSRFALNEPSPSAPAPSGRSPVVMAPTTIESSPVTLAPEENPTPTLTAPRTDAPVPPTRPGAAQPARSGKRHTIAKGDTLFSLAQRYYGNRSKWRDILAANRDVLANENSPLRIGMELKIP</sequence>
<dbReference type="Pfam" id="PF01476">
    <property type="entry name" value="LysM"/>
    <property type="match status" value="1"/>
</dbReference>
<dbReference type="SUPFAM" id="SSF54106">
    <property type="entry name" value="LysM domain"/>
    <property type="match status" value="1"/>
</dbReference>
<dbReference type="SMART" id="SM00257">
    <property type="entry name" value="LysM"/>
    <property type="match status" value="1"/>
</dbReference>
<dbReference type="Gene3D" id="3.10.350.10">
    <property type="entry name" value="LysM domain"/>
    <property type="match status" value="1"/>
</dbReference>
<protein>
    <submittedName>
        <fullName evidence="3">LysM peptidoglycan-binding domain-containing protein</fullName>
    </submittedName>
</protein>
<dbReference type="KEGG" id="ole:K0B96_02745"/>
<proteinExistence type="predicted"/>
<feature type="region of interest" description="Disordered" evidence="1">
    <location>
        <begin position="41"/>
        <end position="61"/>
    </location>
</feature>
<feature type="region of interest" description="Disordered" evidence="1">
    <location>
        <begin position="171"/>
        <end position="252"/>
    </location>
</feature>
<dbReference type="Gene3D" id="1.25.40.10">
    <property type="entry name" value="Tetratricopeptide repeat domain"/>
    <property type="match status" value="1"/>
</dbReference>